<evidence type="ECO:0000313" key="2">
    <source>
        <dbReference type="Proteomes" id="UP000030321"/>
    </source>
</evidence>
<comment type="caution">
    <text evidence="1">The sequence shown here is derived from an EMBL/GenBank/DDBJ whole genome shotgun (WGS) entry which is preliminary data.</text>
</comment>
<evidence type="ECO:0000313" key="1">
    <source>
        <dbReference type="EMBL" id="GAL94037.1"/>
    </source>
</evidence>
<protein>
    <submittedName>
        <fullName evidence="1">Uncharacterized protein</fullName>
    </submittedName>
</protein>
<name>A0A0A1VW34_MICAE</name>
<proteinExistence type="predicted"/>
<dbReference type="EMBL" id="BBPA01000051">
    <property type="protein sequence ID" value="GAL94037.1"/>
    <property type="molecule type" value="Genomic_DNA"/>
</dbReference>
<dbReference type="AlphaFoldDB" id="A0A0A1VW34"/>
<reference evidence="2" key="1">
    <citation type="journal article" date="2015" name="Genome">
        <title>Whole Genome Sequence of the Non-Microcystin-Producing Microcystis aeruginosa Strain NIES-44.</title>
        <authorList>
            <person name="Okano K."/>
            <person name="Miyata N."/>
            <person name="Ozaki Y."/>
        </authorList>
    </citation>
    <scope>NUCLEOTIDE SEQUENCE [LARGE SCALE GENOMIC DNA]</scope>
    <source>
        <strain evidence="2">NIES-44</strain>
    </source>
</reference>
<sequence>MQFLISELAQQETELIKPEQAYPVWSPYGADEAADTMLKALQATKAQNHA</sequence>
<organism evidence="1 2">
    <name type="scientific">Microcystis aeruginosa NIES-44</name>
    <dbReference type="NCBI Taxonomy" id="449439"/>
    <lineage>
        <taxon>Bacteria</taxon>
        <taxon>Bacillati</taxon>
        <taxon>Cyanobacteriota</taxon>
        <taxon>Cyanophyceae</taxon>
        <taxon>Oscillatoriophycideae</taxon>
        <taxon>Chroococcales</taxon>
        <taxon>Microcystaceae</taxon>
        <taxon>Microcystis</taxon>
    </lineage>
</organism>
<gene>
    <name evidence="1" type="ORF">N44_02617</name>
</gene>
<dbReference type="Proteomes" id="UP000030321">
    <property type="component" value="Unassembled WGS sequence"/>
</dbReference>
<accession>A0A0A1VW34</accession>